<gene>
    <name evidence="1" type="ORF">NM688_g2822</name>
</gene>
<protein>
    <submittedName>
        <fullName evidence="1">Uncharacterized protein</fullName>
    </submittedName>
</protein>
<reference evidence="1" key="1">
    <citation type="submission" date="2022-07" db="EMBL/GenBank/DDBJ databases">
        <title>Genome Sequence of Phlebia brevispora.</title>
        <authorList>
            <person name="Buettner E."/>
        </authorList>
    </citation>
    <scope>NUCLEOTIDE SEQUENCE</scope>
    <source>
        <strain evidence="1">MPL23</strain>
    </source>
</reference>
<comment type="caution">
    <text evidence="1">The sequence shown here is derived from an EMBL/GenBank/DDBJ whole genome shotgun (WGS) entry which is preliminary data.</text>
</comment>
<evidence type="ECO:0000313" key="2">
    <source>
        <dbReference type="Proteomes" id="UP001148662"/>
    </source>
</evidence>
<evidence type="ECO:0000313" key="1">
    <source>
        <dbReference type="EMBL" id="KAJ3554984.1"/>
    </source>
</evidence>
<dbReference type="EMBL" id="JANHOG010000377">
    <property type="protein sequence ID" value="KAJ3554984.1"/>
    <property type="molecule type" value="Genomic_DNA"/>
</dbReference>
<sequence length="424" mass="45210">MLYHTRHDNQDVTVPRYSNSSFSVSRSHLCDLLWSHLSPLLLAVGECLSARVLSPVTLQFAKAINATGLANILERDLARIKALKERKRPVSSQQDWVPVNVPATNVAISYVVSVGFGTPPTFYDLIVDTGSSTTWCGANPDKPYVVTSSSVDTGYEVYVEYGSGWMDGEEYNDTVTIGSLVIPSQGIGAAHSSSGFDGVDGVLGLTMNGYKVVDTAFLQGLIPAHSVAISFEPADSAPVTNGEVTFGGVDTSKLIGEIAFTPTVTGTSQSSLYWGISQSISYNDVTILSPTIGIVDSGTTLQFVATDAFQLYCSLTGASFDDITELATITNEQYDNLSDLVFTIGGTEFVLTPNAQIWPRSLNAAIGGSPGNIYLILQDIGSPSGAGFDFINGQVFLERFYSVFDTANSRVGIATTPLTYSVVN</sequence>
<name>A0ACC1T7M3_9APHY</name>
<accession>A0ACC1T7M3</accession>
<keyword evidence="2" id="KW-1185">Reference proteome</keyword>
<proteinExistence type="predicted"/>
<organism evidence="1 2">
    <name type="scientific">Phlebia brevispora</name>
    <dbReference type="NCBI Taxonomy" id="194682"/>
    <lineage>
        <taxon>Eukaryota</taxon>
        <taxon>Fungi</taxon>
        <taxon>Dikarya</taxon>
        <taxon>Basidiomycota</taxon>
        <taxon>Agaricomycotina</taxon>
        <taxon>Agaricomycetes</taxon>
        <taxon>Polyporales</taxon>
        <taxon>Meruliaceae</taxon>
        <taxon>Phlebia</taxon>
    </lineage>
</organism>
<dbReference type="Proteomes" id="UP001148662">
    <property type="component" value="Unassembled WGS sequence"/>
</dbReference>